<dbReference type="Gene3D" id="3.20.20.70">
    <property type="entry name" value="Aldolase class I"/>
    <property type="match status" value="1"/>
</dbReference>
<dbReference type="CDD" id="cd01335">
    <property type="entry name" value="Radical_SAM"/>
    <property type="match status" value="1"/>
</dbReference>
<evidence type="ECO:0000256" key="7">
    <source>
        <dbReference type="ARBA" id="ARBA00023601"/>
    </source>
</evidence>
<evidence type="ECO:0000256" key="1">
    <source>
        <dbReference type="ARBA" id="ARBA00001966"/>
    </source>
</evidence>
<keyword evidence="6" id="KW-0411">Iron-sulfur</keyword>
<dbReference type="CDD" id="cd21120">
    <property type="entry name" value="SPASM_anSME"/>
    <property type="match status" value="1"/>
</dbReference>
<organism evidence="9 10">
    <name type="scientific">Anaerofilum hominis</name>
    <dbReference type="NCBI Taxonomy" id="2763016"/>
    <lineage>
        <taxon>Bacteria</taxon>
        <taxon>Bacillati</taxon>
        <taxon>Bacillota</taxon>
        <taxon>Clostridia</taxon>
        <taxon>Eubacteriales</taxon>
        <taxon>Oscillospiraceae</taxon>
        <taxon>Anaerofilum</taxon>
    </lineage>
</organism>
<keyword evidence="3" id="KW-0949">S-adenosyl-L-methionine</keyword>
<dbReference type="InterPro" id="IPR058240">
    <property type="entry name" value="rSAM_sf"/>
</dbReference>
<dbReference type="EMBL" id="JACONZ010000003">
    <property type="protein sequence ID" value="MBC5581589.1"/>
    <property type="molecule type" value="Genomic_DNA"/>
</dbReference>
<evidence type="ECO:0000256" key="6">
    <source>
        <dbReference type="ARBA" id="ARBA00023014"/>
    </source>
</evidence>
<dbReference type="SFLD" id="SFLDS00029">
    <property type="entry name" value="Radical_SAM"/>
    <property type="match status" value="1"/>
</dbReference>
<evidence type="ECO:0000256" key="3">
    <source>
        <dbReference type="ARBA" id="ARBA00022691"/>
    </source>
</evidence>
<gene>
    <name evidence="9" type="ORF">H8S23_08730</name>
</gene>
<evidence type="ECO:0000259" key="8">
    <source>
        <dbReference type="PROSITE" id="PS51918"/>
    </source>
</evidence>
<keyword evidence="2" id="KW-0004">4Fe-4S</keyword>
<dbReference type="NCBIfam" id="TIGR04085">
    <property type="entry name" value="rSAM_more_4Fe4S"/>
    <property type="match status" value="1"/>
</dbReference>
<dbReference type="PANTHER" id="PTHR43273">
    <property type="entry name" value="ANAEROBIC SULFATASE-MATURATING ENZYME HOMOLOG ASLB-RELATED"/>
    <property type="match status" value="1"/>
</dbReference>
<keyword evidence="10" id="KW-1185">Reference proteome</keyword>
<feature type="domain" description="Radical SAM core" evidence="8">
    <location>
        <begin position="1"/>
        <end position="227"/>
    </location>
</feature>
<evidence type="ECO:0000313" key="9">
    <source>
        <dbReference type="EMBL" id="MBC5581589.1"/>
    </source>
</evidence>
<comment type="similarity">
    <text evidence="7">Belongs to the radical SAM superfamily. Anaerobic sulfatase-maturating enzyme family.</text>
</comment>
<dbReference type="SFLD" id="SFLDF00289">
    <property type="entry name" value="anaerobic_Cys-type_sulfatase-m"/>
    <property type="match status" value="1"/>
</dbReference>
<comment type="cofactor">
    <cofactor evidence="1">
        <name>[4Fe-4S] cluster</name>
        <dbReference type="ChEBI" id="CHEBI:49883"/>
    </cofactor>
</comment>
<dbReference type="InterPro" id="IPR007197">
    <property type="entry name" value="rSAM"/>
</dbReference>
<dbReference type="SUPFAM" id="SSF102114">
    <property type="entry name" value="Radical SAM enzymes"/>
    <property type="match status" value="1"/>
</dbReference>
<dbReference type="SFLD" id="SFLDG01072">
    <property type="entry name" value="dehydrogenase_like"/>
    <property type="match status" value="1"/>
</dbReference>
<comment type="caution">
    <text evidence="9">The sequence shown here is derived from an EMBL/GenBank/DDBJ whole genome shotgun (WGS) entry which is preliminary data.</text>
</comment>
<proteinExistence type="inferred from homology"/>
<name>A0A923KY68_9FIRM</name>
<dbReference type="InterPro" id="IPR013785">
    <property type="entry name" value="Aldolase_TIM"/>
</dbReference>
<evidence type="ECO:0000256" key="2">
    <source>
        <dbReference type="ARBA" id="ARBA00022485"/>
    </source>
</evidence>
<accession>A0A923KY68</accession>
<protein>
    <submittedName>
        <fullName evidence="9">Anaerobic sulfatase maturase</fullName>
    </submittedName>
</protein>
<dbReference type="GO" id="GO:0046872">
    <property type="term" value="F:metal ion binding"/>
    <property type="evidence" value="ECO:0007669"/>
    <property type="project" value="UniProtKB-KW"/>
</dbReference>
<dbReference type="NCBIfam" id="TIGR03942">
    <property type="entry name" value="sulfatase_rSAM"/>
    <property type="match status" value="1"/>
</dbReference>
<dbReference type="SFLD" id="SFLDG01386">
    <property type="entry name" value="main_SPASM_domain-containing"/>
    <property type="match status" value="1"/>
</dbReference>
<keyword evidence="5" id="KW-0408">Iron</keyword>
<dbReference type="InterPro" id="IPR023867">
    <property type="entry name" value="Sulphatase_maturase_rSAM"/>
</dbReference>
<evidence type="ECO:0000256" key="4">
    <source>
        <dbReference type="ARBA" id="ARBA00022723"/>
    </source>
</evidence>
<dbReference type="SFLD" id="SFLDG01067">
    <property type="entry name" value="SPASM/twitch_domain_containing"/>
    <property type="match status" value="1"/>
</dbReference>
<dbReference type="Pfam" id="PF13186">
    <property type="entry name" value="SPASM"/>
    <property type="match status" value="1"/>
</dbReference>
<dbReference type="RefSeq" id="WP_186887964.1">
    <property type="nucleotide sequence ID" value="NZ_JACONZ010000003.1"/>
</dbReference>
<dbReference type="InterPro" id="IPR034485">
    <property type="entry name" value="Anaerobic_Cys-type_sulfatase-m"/>
</dbReference>
<dbReference type="Pfam" id="PF04055">
    <property type="entry name" value="Radical_SAM"/>
    <property type="match status" value="1"/>
</dbReference>
<dbReference type="GO" id="GO:0016491">
    <property type="term" value="F:oxidoreductase activity"/>
    <property type="evidence" value="ECO:0007669"/>
    <property type="project" value="InterPro"/>
</dbReference>
<keyword evidence="4" id="KW-0479">Metal-binding</keyword>
<evidence type="ECO:0000313" key="10">
    <source>
        <dbReference type="Proteomes" id="UP000659630"/>
    </source>
</evidence>
<dbReference type="GO" id="GO:0051539">
    <property type="term" value="F:4 iron, 4 sulfur cluster binding"/>
    <property type="evidence" value="ECO:0007669"/>
    <property type="project" value="UniProtKB-KW"/>
</dbReference>
<reference evidence="9" key="1">
    <citation type="submission" date="2020-08" db="EMBL/GenBank/DDBJ databases">
        <title>Genome public.</title>
        <authorList>
            <person name="Liu C."/>
            <person name="Sun Q."/>
        </authorList>
    </citation>
    <scope>NUCLEOTIDE SEQUENCE</scope>
    <source>
        <strain evidence="9">BX8</strain>
    </source>
</reference>
<dbReference type="PROSITE" id="PS51918">
    <property type="entry name" value="RADICAL_SAM"/>
    <property type="match status" value="1"/>
</dbReference>
<evidence type="ECO:0000256" key="5">
    <source>
        <dbReference type="ARBA" id="ARBA00023004"/>
    </source>
</evidence>
<sequence>MPPLTVLIKPASGSCNMRCTYCFYADETQNRATENYGMMSEATLEAVVRECLARAEGSCSFGFQGGEPTLRGLDFFRRCTALVERYRPRGLAVSYFLQTNGLLLDEAWAAFFREHHFLIGLSLDGDRDLHDACRPDAAGKGTFSRVLGAARLLDRFGVDYNVLTVVTARTARSIRHIYRFFMKNGLVYQQYIPCLDPLGEARGLHPWSLTPQAYGDFLIRLFDEWYADRRAGRFVYIRYFENLAALMLGRPPESCGMLGRCGPQLVVEADGSAYPCDFYMLDDYRLGNFNTDSLPQMEARREQTGFLQESLRGLDRCRTCRWARLCRGGCRRDRQGTALHEIGQNYFCPAYLRFFEYAAPKLATLL</sequence>
<dbReference type="AlphaFoldDB" id="A0A923KY68"/>
<dbReference type="PANTHER" id="PTHR43273:SF3">
    <property type="entry name" value="ANAEROBIC SULFATASE-MATURATING ENZYME HOMOLOG ASLB-RELATED"/>
    <property type="match status" value="1"/>
</dbReference>
<dbReference type="InterPro" id="IPR023885">
    <property type="entry name" value="4Fe4S-binding_SPASM_dom"/>
</dbReference>
<dbReference type="SFLD" id="SFLDG01384">
    <property type="entry name" value="thioether_bond_formation_requi"/>
    <property type="match status" value="1"/>
</dbReference>
<dbReference type="InterPro" id="IPR047207">
    <property type="entry name" value="SPASM_anSME"/>
</dbReference>
<dbReference type="Proteomes" id="UP000659630">
    <property type="component" value="Unassembled WGS sequence"/>
</dbReference>